<keyword evidence="2" id="KW-1185">Reference proteome</keyword>
<evidence type="ECO:0000313" key="2">
    <source>
        <dbReference type="Proteomes" id="UP000828390"/>
    </source>
</evidence>
<accession>A0A9D4C4T4</accession>
<dbReference type="EMBL" id="JAIWYP010000013">
    <property type="protein sequence ID" value="KAH3717144.1"/>
    <property type="molecule type" value="Genomic_DNA"/>
</dbReference>
<proteinExistence type="predicted"/>
<comment type="caution">
    <text evidence="1">The sequence shown here is derived from an EMBL/GenBank/DDBJ whole genome shotgun (WGS) entry which is preliminary data.</text>
</comment>
<reference evidence="1" key="1">
    <citation type="journal article" date="2019" name="bioRxiv">
        <title>The Genome of the Zebra Mussel, Dreissena polymorpha: A Resource for Invasive Species Research.</title>
        <authorList>
            <person name="McCartney M.A."/>
            <person name="Auch B."/>
            <person name="Kono T."/>
            <person name="Mallez S."/>
            <person name="Zhang Y."/>
            <person name="Obille A."/>
            <person name="Becker A."/>
            <person name="Abrahante J.E."/>
            <person name="Garbe J."/>
            <person name="Badalamenti J.P."/>
            <person name="Herman A."/>
            <person name="Mangelson H."/>
            <person name="Liachko I."/>
            <person name="Sullivan S."/>
            <person name="Sone E.D."/>
            <person name="Koren S."/>
            <person name="Silverstein K.A.T."/>
            <person name="Beckman K.B."/>
            <person name="Gohl D.M."/>
        </authorList>
    </citation>
    <scope>NUCLEOTIDE SEQUENCE</scope>
    <source>
        <strain evidence="1">Duluth1</strain>
        <tissue evidence="1">Whole animal</tissue>
    </source>
</reference>
<protein>
    <submittedName>
        <fullName evidence="1">Uncharacterized protein</fullName>
    </submittedName>
</protein>
<reference evidence="1" key="2">
    <citation type="submission" date="2020-11" db="EMBL/GenBank/DDBJ databases">
        <authorList>
            <person name="McCartney M.A."/>
            <person name="Auch B."/>
            <person name="Kono T."/>
            <person name="Mallez S."/>
            <person name="Becker A."/>
            <person name="Gohl D.M."/>
            <person name="Silverstein K.A.T."/>
            <person name="Koren S."/>
            <person name="Bechman K.B."/>
            <person name="Herman A."/>
            <person name="Abrahante J.E."/>
            <person name="Garbe J."/>
        </authorList>
    </citation>
    <scope>NUCLEOTIDE SEQUENCE</scope>
    <source>
        <strain evidence="1">Duluth1</strain>
        <tissue evidence="1">Whole animal</tissue>
    </source>
</reference>
<dbReference type="Proteomes" id="UP000828390">
    <property type="component" value="Unassembled WGS sequence"/>
</dbReference>
<evidence type="ECO:0000313" key="1">
    <source>
        <dbReference type="EMBL" id="KAH3717144.1"/>
    </source>
</evidence>
<sequence>MMFFVEYSIANQTTFRVLKPSIDFDIVSNLEKTVKRLISKRSCSLKSLDSQMYEQITVHAQDGNHTDESRFGGHSKAVGETQTSLVHAVEAVGNVALLQS</sequence>
<organism evidence="1 2">
    <name type="scientific">Dreissena polymorpha</name>
    <name type="common">Zebra mussel</name>
    <name type="synonym">Mytilus polymorpha</name>
    <dbReference type="NCBI Taxonomy" id="45954"/>
    <lineage>
        <taxon>Eukaryota</taxon>
        <taxon>Metazoa</taxon>
        <taxon>Spiralia</taxon>
        <taxon>Lophotrochozoa</taxon>
        <taxon>Mollusca</taxon>
        <taxon>Bivalvia</taxon>
        <taxon>Autobranchia</taxon>
        <taxon>Heteroconchia</taxon>
        <taxon>Euheterodonta</taxon>
        <taxon>Imparidentia</taxon>
        <taxon>Neoheterodontei</taxon>
        <taxon>Myida</taxon>
        <taxon>Dreissenoidea</taxon>
        <taxon>Dreissenidae</taxon>
        <taxon>Dreissena</taxon>
    </lineage>
</organism>
<gene>
    <name evidence="1" type="ORF">DPMN_059924</name>
</gene>
<dbReference type="AlphaFoldDB" id="A0A9D4C4T4"/>
<name>A0A9D4C4T4_DREPO</name>